<gene>
    <name evidence="2" type="ORF">Aam_046_030</name>
</gene>
<dbReference type="AlphaFoldDB" id="A0A0D6PHS7"/>
<name>A0A0D6PHS7_9PROT</name>
<accession>A0A0D6PHS7</accession>
<evidence type="ECO:0008006" key="4">
    <source>
        <dbReference type="Google" id="ProtNLM"/>
    </source>
</evidence>
<evidence type="ECO:0000313" key="2">
    <source>
        <dbReference type="EMBL" id="GAN80389.1"/>
    </source>
</evidence>
<evidence type="ECO:0000256" key="1">
    <source>
        <dbReference type="SAM" id="SignalP"/>
    </source>
</evidence>
<protein>
    <recommendedName>
        <fullName evidence="4">Outer membrane protein OmpW</fullName>
    </recommendedName>
</protein>
<reference evidence="2 3" key="1">
    <citation type="submission" date="2012-11" db="EMBL/GenBank/DDBJ databases">
        <title>Whole genome sequence of Acidocella aminolytica 101 = DSM 11237.</title>
        <authorList>
            <person name="Azuma Y."/>
            <person name="Higashiura N."/>
            <person name="Hirakawa H."/>
            <person name="Matsushita K."/>
        </authorList>
    </citation>
    <scope>NUCLEOTIDE SEQUENCE [LARGE SCALE GENOMIC DNA]</scope>
    <source>
        <strain evidence="3">101 / DSM 11237</strain>
    </source>
</reference>
<dbReference type="Proteomes" id="UP000032668">
    <property type="component" value="Unassembled WGS sequence"/>
</dbReference>
<dbReference type="OrthoDB" id="7256004at2"/>
<dbReference type="STRING" id="1120923.SAMN02746095_03287"/>
<proteinExistence type="predicted"/>
<dbReference type="Gene3D" id="2.40.160.170">
    <property type="match status" value="1"/>
</dbReference>
<feature type="chain" id="PRO_5010332180" description="Outer membrane protein OmpW" evidence="1">
    <location>
        <begin position="23"/>
        <end position="224"/>
    </location>
</feature>
<comment type="caution">
    <text evidence="2">The sequence shown here is derived from an EMBL/GenBank/DDBJ whole genome shotgun (WGS) entry which is preliminary data.</text>
</comment>
<keyword evidence="1" id="KW-0732">Signal</keyword>
<organism evidence="2 3">
    <name type="scientific">Acidocella aminolytica 101 = DSM 11237</name>
    <dbReference type="NCBI Taxonomy" id="1120923"/>
    <lineage>
        <taxon>Bacteria</taxon>
        <taxon>Pseudomonadati</taxon>
        <taxon>Pseudomonadota</taxon>
        <taxon>Alphaproteobacteria</taxon>
        <taxon>Acetobacterales</taxon>
        <taxon>Acidocellaceae</taxon>
        <taxon>Acidocella</taxon>
    </lineage>
</organism>
<keyword evidence="3" id="KW-1185">Reference proteome</keyword>
<dbReference type="RefSeq" id="WP_048878803.1">
    <property type="nucleotide sequence ID" value="NZ_BANC01000045.1"/>
</dbReference>
<dbReference type="EMBL" id="BANC01000045">
    <property type="protein sequence ID" value="GAN80389.1"/>
    <property type="molecule type" value="Genomic_DNA"/>
</dbReference>
<sequence length="224" mass="23551">MKKALSILALSTTLAGPGFAHAAVTMPPVAVNLGVGTEGIGGGISTQLVPHTLNLNIGLSRFGHNFHFTADNANFSSHLRLGAIPIVLAWYPFHGNFSLNAGVYINQNQVSATATPDAGGIYTINGNRYTASQVGSMSGKTHFNQVAPYVGVGWGNPFDGGRWTFLANAGAMYEGNPQVRLSATGAASNPQLAADVAAAQRSVNSKLNFLNWWPVVTFGVAYRF</sequence>
<feature type="signal peptide" evidence="1">
    <location>
        <begin position="1"/>
        <end position="22"/>
    </location>
</feature>
<evidence type="ECO:0000313" key="3">
    <source>
        <dbReference type="Proteomes" id="UP000032668"/>
    </source>
</evidence>